<dbReference type="AlphaFoldDB" id="V9VZ47"/>
<dbReference type="CDD" id="cd06268">
    <property type="entry name" value="PBP1_ABC_transporter_LIVBP-like"/>
    <property type="match status" value="1"/>
</dbReference>
<organism evidence="1 2">
    <name type="scientific">Leisingera methylohalidivorans DSM 14336</name>
    <dbReference type="NCBI Taxonomy" id="999552"/>
    <lineage>
        <taxon>Bacteria</taxon>
        <taxon>Pseudomonadati</taxon>
        <taxon>Pseudomonadota</taxon>
        <taxon>Alphaproteobacteria</taxon>
        <taxon>Rhodobacterales</taxon>
        <taxon>Roseobacteraceae</taxon>
        <taxon>Leisingera</taxon>
    </lineage>
</organism>
<dbReference type="EMBL" id="CP006773">
    <property type="protein sequence ID" value="AHD03213.1"/>
    <property type="molecule type" value="Genomic_DNA"/>
</dbReference>
<evidence type="ECO:0008006" key="3">
    <source>
        <dbReference type="Google" id="ProtNLM"/>
    </source>
</evidence>
<dbReference type="Gene3D" id="3.40.50.2300">
    <property type="match status" value="2"/>
</dbReference>
<dbReference type="SUPFAM" id="SSF53822">
    <property type="entry name" value="Periplasmic binding protein-like I"/>
    <property type="match status" value="1"/>
</dbReference>
<keyword evidence="2" id="KW-1185">Reference proteome</keyword>
<dbReference type="OrthoDB" id="9768386at2"/>
<dbReference type="STRING" id="999552.METH_16870"/>
<dbReference type="PATRIC" id="fig|999552.6.peg.3361"/>
<evidence type="ECO:0000313" key="1">
    <source>
        <dbReference type="EMBL" id="AHD03213.1"/>
    </source>
</evidence>
<dbReference type="InterPro" id="IPR028082">
    <property type="entry name" value="Peripla_BP_I"/>
</dbReference>
<dbReference type="RefSeq" id="WP_024091552.1">
    <property type="nucleotide sequence ID" value="NC_023135.1"/>
</dbReference>
<accession>V9VZ47</accession>
<reference evidence="1 2" key="1">
    <citation type="submission" date="2013-09" db="EMBL/GenBank/DDBJ databases">
        <authorList>
            <consortium name="DOE Joint Genome Institute"/>
            <person name="Klenk H.-P."/>
            <person name="Huntemann M."/>
            <person name="Han J."/>
            <person name="Chen A."/>
            <person name="Kyrpides N."/>
            <person name="Mavromatis K."/>
            <person name="Markowitz V."/>
            <person name="Palaniappan K."/>
            <person name="Ivanova N."/>
            <person name="Schaumberg A."/>
            <person name="Pati A."/>
            <person name="Liolios K."/>
            <person name="Nordberg H.P."/>
            <person name="Cantor M.N."/>
            <person name="Hua S.X."/>
            <person name="Woyke T."/>
        </authorList>
    </citation>
    <scope>NUCLEOTIDE SEQUENCE [LARGE SCALE GENOMIC DNA]</scope>
    <source>
        <strain evidence="1 2">DSM 14336</strain>
    </source>
</reference>
<sequence>MSEFFSHSPQLILPTAARRPVPALPGWFLQRQQSASDAGGSCVLLGESEGENFEDLLAAWCLNLGRRSGVRAVVLDDQRDPGICAVTLDRMFADGLRPDAAIGHFSSPVARQAAQRYAAQGVPFFAPGSSTDDLAQVPGAPVFQTFARDSGQIAVLCGALRGAGRAVVLGQPANAGAALLSALRAEKPCPLAGYSSFPQVPAGQIAGNPLVLLGSKEYAAEALAALPVQAQPSAVYLSDDSLNAAAVRQQAVRLDCPVYIAALSRPRQQTCLLGFSADSIEHDAARLLGRQPGPYFLTAWMAVYLALRGLKQGCRTPGQMLQSLQGRSWQTVYGPLFFDDCGRAEGFSWELRRVA</sequence>
<dbReference type="KEGG" id="lmd:METH_16870"/>
<dbReference type="HOGENOM" id="CLU_780317_0_0_5"/>
<gene>
    <name evidence="1" type="ORF">METH_16870</name>
</gene>
<evidence type="ECO:0000313" key="2">
    <source>
        <dbReference type="Proteomes" id="UP000018780"/>
    </source>
</evidence>
<name>V9VZ47_9RHOB</name>
<protein>
    <recommendedName>
        <fullName evidence="3">Leucine-binding protein domain-containing protein</fullName>
    </recommendedName>
</protein>
<proteinExistence type="predicted"/>
<dbReference type="Proteomes" id="UP000018780">
    <property type="component" value="Chromosome"/>
</dbReference>